<dbReference type="OrthoDB" id="2751518at2759"/>
<evidence type="ECO:0000313" key="3">
    <source>
        <dbReference type="Proteomes" id="UP000230002"/>
    </source>
</evidence>
<proteinExistence type="predicted"/>
<organism evidence="2 3">
    <name type="scientific">Ganoderma sinense ZZ0214-1</name>
    <dbReference type="NCBI Taxonomy" id="1077348"/>
    <lineage>
        <taxon>Eukaryota</taxon>
        <taxon>Fungi</taxon>
        <taxon>Dikarya</taxon>
        <taxon>Basidiomycota</taxon>
        <taxon>Agaricomycotina</taxon>
        <taxon>Agaricomycetes</taxon>
        <taxon>Polyporales</taxon>
        <taxon>Polyporaceae</taxon>
        <taxon>Ganoderma</taxon>
    </lineage>
</organism>
<reference evidence="2 3" key="1">
    <citation type="journal article" date="2015" name="Sci. Rep.">
        <title>Chromosome-level genome map provides insights into diverse defense mechanisms in the medicinal fungus Ganoderma sinense.</title>
        <authorList>
            <person name="Zhu Y."/>
            <person name="Xu J."/>
            <person name="Sun C."/>
            <person name="Zhou S."/>
            <person name="Xu H."/>
            <person name="Nelson D.R."/>
            <person name="Qian J."/>
            <person name="Song J."/>
            <person name="Luo H."/>
            <person name="Xiang L."/>
            <person name="Li Y."/>
            <person name="Xu Z."/>
            <person name="Ji A."/>
            <person name="Wang L."/>
            <person name="Lu S."/>
            <person name="Hayward A."/>
            <person name="Sun W."/>
            <person name="Li X."/>
            <person name="Schwartz D.C."/>
            <person name="Wang Y."/>
            <person name="Chen S."/>
        </authorList>
    </citation>
    <scope>NUCLEOTIDE SEQUENCE [LARGE SCALE GENOMIC DNA]</scope>
    <source>
        <strain evidence="2 3">ZZ0214-1</strain>
    </source>
</reference>
<accession>A0A2G8SM64</accession>
<protein>
    <submittedName>
        <fullName evidence="2">Uncharacterized protein</fullName>
    </submittedName>
</protein>
<sequence length="374" mass="41678">MAAPQEISLYAQLRKLRLCDCPPALSLDGFLDALAASVQLEELTLQGAFHRLLGEWPHGDPVPHRPPVSLPRLRSCRFYEYRIDRLSYFLAHLHLQPSAIHRIQGEVSCLHGAPKTIHAMLPPNRSATLPALSLATNINMTICGNQYSIGCRHTKSSVDRPAGDSPRVLLMLTPSGYDWPWDRSMAQGLGDLVEAFGSSPLTRLTIRGDQSNSTAAVWERVFRTFPLLEELDLEGPRHASSNVRDVFRGLHAASAPHTERESESRCTVACPNLRDIRLVGVATPSTYKAMHECLRYRGDRGVVLESLKMKSLADCYRDEDEDEDEDDNDNNGDGDSLRRGFIEGVSDVVKSIEARKTMSELEAEYQELDVDSDV</sequence>
<feature type="compositionally biased region" description="Acidic residues" evidence="1">
    <location>
        <begin position="318"/>
        <end position="332"/>
    </location>
</feature>
<dbReference type="EMBL" id="AYKW01000005">
    <property type="protein sequence ID" value="PIL34668.1"/>
    <property type="molecule type" value="Genomic_DNA"/>
</dbReference>
<comment type="caution">
    <text evidence="2">The sequence shown here is derived from an EMBL/GenBank/DDBJ whole genome shotgun (WGS) entry which is preliminary data.</text>
</comment>
<dbReference type="AlphaFoldDB" id="A0A2G8SM64"/>
<evidence type="ECO:0000313" key="2">
    <source>
        <dbReference type="EMBL" id="PIL34668.1"/>
    </source>
</evidence>
<dbReference type="Proteomes" id="UP000230002">
    <property type="component" value="Unassembled WGS sequence"/>
</dbReference>
<keyword evidence="3" id="KW-1185">Reference proteome</keyword>
<feature type="region of interest" description="Disordered" evidence="1">
    <location>
        <begin position="318"/>
        <end position="339"/>
    </location>
</feature>
<evidence type="ECO:0000256" key="1">
    <source>
        <dbReference type="SAM" id="MobiDB-lite"/>
    </source>
</evidence>
<name>A0A2G8SM64_9APHY</name>
<gene>
    <name evidence="2" type="ORF">GSI_03448</name>
</gene>